<dbReference type="Proteomes" id="UP000712600">
    <property type="component" value="Unassembled WGS sequence"/>
</dbReference>
<dbReference type="EMBL" id="QGKX02001290">
    <property type="protein sequence ID" value="KAF3535566.1"/>
    <property type="molecule type" value="Genomic_DNA"/>
</dbReference>
<evidence type="ECO:0000313" key="2">
    <source>
        <dbReference type="EMBL" id="KAF3535566.1"/>
    </source>
</evidence>
<evidence type="ECO:0000256" key="1">
    <source>
        <dbReference type="SAM" id="MobiDB-lite"/>
    </source>
</evidence>
<organism evidence="2 3">
    <name type="scientific">Brassica cretica</name>
    <name type="common">Mustard</name>
    <dbReference type="NCBI Taxonomy" id="69181"/>
    <lineage>
        <taxon>Eukaryota</taxon>
        <taxon>Viridiplantae</taxon>
        <taxon>Streptophyta</taxon>
        <taxon>Embryophyta</taxon>
        <taxon>Tracheophyta</taxon>
        <taxon>Spermatophyta</taxon>
        <taxon>Magnoliopsida</taxon>
        <taxon>eudicotyledons</taxon>
        <taxon>Gunneridae</taxon>
        <taxon>Pentapetalae</taxon>
        <taxon>rosids</taxon>
        <taxon>malvids</taxon>
        <taxon>Brassicales</taxon>
        <taxon>Brassicaceae</taxon>
        <taxon>Brassiceae</taxon>
        <taxon>Brassica</taxon>
    </lineage>
</organism>
<protein>
    <submittedName>
        <fullName evidence="2">Uncharacterized protein</fullName>
    </submittedName>
</protein>
<sequence length="101" mass="11528">MQFDLLFYSFNQTTFGLILERENPRPQGKLGFPGFPPITEIDGVNFGYHIRHLLHLNNTDLLDMTGELTGKPLPPQLLNYPNETSAKQQENNDKIKLTEGQ</sequence>
<reference evidence="2" key="1">
    <citation type="submission" date="2019-12" db="EMBL/GenBank/DDBJ databases">
        <title>Genome sequencing and annotation of Brassica cretica.</title>
        <authorList>
            <person name="Studholme D.J."/>
            <person name="Sarris P."/>
        </authorList>
    </citation>
    <scope>NUCLEOTIDE SEQUENCE</scope>
    <source>
        <strain evidence="2">PFS-109/04</strain>
        <tissue evidence="2">Leaf</tissue>
    </source>
</reference>
<accession>A0A8S9Q1L4</accession>
<comment type="caution">
    <text evidence="2">The sequence shown here is derived from an EMBL/GenBank/DDBJ whole genome shotgun (WGS) entry which is preliminary data.</text>
</comment>
<name>A0A8S9Q1L4_BRACR</name>
<proteinExistence type="predicted"/>
<feature type="region of interest" description="Disordered" evidence="1">
    <location>
        <begin position="73"/>
        <end position="101"/>
    </location>
</feature>
<gene>
    <name evidence="2" type="ORF">F2Q69_00023413</name>
</gene>
<feature type="compositionally biased region" description="Basic and acidic residues" evidence="1">
    <location>
        <begin position="90"/>
        <end position="101"/>
    </location>
</feature>
<dbReference type="AlphaFoldDB" id="A0A8S9Q1L4"/>
<evidence type="ECO:0000313" key="3">
    <source>
        <dbReference type="Proteomes" id="UP000712600"/>
    </source>
</evidence>
<feature type="compositionally biased region" description="Polar residues" evidence="1">
    <location>
        <begin position="79"/>
        <end position="89"/>
    </location>
</feature>